<gene>
    <name evidence="2" type="ORF">LY89DRAFT_687501</name>
</gene>
<dbReference type="PANTHER" id="PTHR24148">
    <property type="entry name" value="ANKYRIN REPEAT DOMAIN-CONTAINING PROTEIN 39 HOMOLOG-RELATED"/>
    <property type="match status" value="1"/>
</dbReference>
<dbReference type="AlphaFoldDB" id="A0A194WZG2"/>
<dbReference type="EMBL" id="KQ947422">
    <property type="protein sequence ID" value="KUJ13341.1"/>
    <property type="molecule type" value="Genomic_DNA"/>
</dbReference>
<dbReference type="RefSeq" id="XP_018067696.1">
    <property type="nucleotide sequence ID" value="XM_018215513.1"/>
</dbReference>
<name>A0A194WZG2_MOLSC</name>
<dbReference type="OrthoDB" id="5386682at2759"/>
<dbReference type="KEGG" id="psco:LY89DRAFT_687501"/>
<evidence type="ECO:0000259" key="1">
    <source>
        <dbReference type="Pfam" id="PF06985"/>
    </source>
</evidence>
<evidence type="ECO:0000313" key="3">
    <source>
        <dbReference type="Proteomes" id="UP000070700"/>
    </source>
</evidence>
<protein>
    <submittedName>
        <fullName evidence="2">HET-domain-containing protein</fullName>
    </submittedName>
</protein>
<proteinExistence type="predicted"/>
<dbReference type="InterPro" id="IPR052895">
    <property type="entry name" value="HetReg/Transcr_Mod"/>
</dbReference>
<organism evidence="2 3">
    <name type="scientific">Mollisia scopiformis</name>
    <name type="common">Conifer needle endophyte fungus</name>
    <name type="synonym">Phialocephala scopiformis</name>
    <dbReference type="NCBI Taxonomy" id="149040"/>
    <lineage>
        <taxon>Eukaryota</taxon>
        <taxon>Fungi</taxon>
        <taxon>Dikarya</taxon>
        <taxon>Ascomycota</taxon>
        <taxon>Pezizomycotina</taxon>
        <taxon>Leotiomycetes</taxon>
        <taxon>Helotiales</taxon>
        <taxon>Mollisiaceae</taxon>
        <taxon>Mollisia</taxon>
    </lineage>
</organism>
<reference evidence="2 3" key="1">
    <citation type="submission" date="2015-10" db="EMBL/GenBank/DDBJ databases">
        <title>Full genome of DAOMC 229536 Phialocephala scopiformis, a fungal endophyte of spruce producing the potent anti-insectan compound rugulosin.</title>
        <authorList>
            <consortium name="DOE Joint Genome Institute"/>
            <person name="Walker A.K."/>
            <person name="Frasz S.L."/>
            <person name="Seifert K.A."/>
            <person name="Miller J.D."/>
            <person name="Mondo S.J."/>
            <person name="Labutti K."/>
            <person name="Lipzen A."/>
            <person name="Dockter R."/>
            <person name="Kennedy M."/>
            <person name="Grigoriev I.V."/>
            <person name="Spatafora J.W."/>
        </authorList>
    </citation>
    <scope>NUCLEOTIDE SEQUENCE [LARGE SCALE GENOMIC DNA]</scope>
    <source>
        <strain evidence="2 3">CBS 120377</strain>
    </source>
</reference>
<dbReference type="InterPro" id="IPR010730">
    <property type="entry name" value="HET"/>
</dbReference>
<dbReference type="GeneID" id="28825239"/>
<dbReference type="PANTHER" id="PTHR24148:SF73">
    <property type="entry name" value="HET DOMAIN PROTEIN (AFU_ORTHOLOGUE AFUA_8G01020)"/>
    <property type="match status" value="1"/>
</dbReference>
<dbReference type="Proteomes" id="UP000070700">
    <property type="component" value="Unassembled WGS sequence"/>
</dbReference>
<dbReference type="Pfam" id="PF06985">
    <property type="entry name" value="HET"/>
    <property type="match status" value="1"/>
</dbReference>
<feature type="domain" description="Heterokaryon incompatibility" evidence="1">
    <location>
        <begin position="47"/>
        <end position="185"/>
    </location>
</feature>
<evidence type="ECO:0000313" key="2">
    <source>
        <dbReference type="EMBL" id="KUJ13341.1"/>
    </source>
</evidence>
<dbReference type="InParanoid" id="A0A194WZG2"/>
<accession>A0A194WZG2</accession>
<sequence>MSIYANNPLLSRHSHIRLLRILSLSKSPLGRVTCAFGTFDINSAPEYQALSYEWGPTSPTMVIDVMGQPARIRSNLWNFLSRLRSHGYEDYLWCDAICIDQSNDYERNHQVQLMSQIYRKAHSVLVWLGEEDQYSGITLRSIGLLSSFKQDALRQPHLSERAKIWQGLVALSRRRYWTRIWIVQEITVARDLQLFCGNETVQWSAFATACKFPPDQLTPWTAELWTPLTVEDDRKQRLRRSRGREIHHSTMYGLIKSQKRWPKFVESFETLFVRYQDSGCEDPRDRIFALLSISKEVVLERGFNADYKLNMEDTFLSLMAWGATGPVKIDSRLEFASLVVESMDLRWPSYKLESTLWFESQRSWSYLKWIQQPLVMTVRCQRFGKWPLYNQRSKGRGLDTISDSDDEDYGIRSWPLEICSELFEYDHGDRHELDLFGFARSDICLICIPAANRRRAWTVVARPSYQFLSHNKQTSGKAEKRKDRELAPTVFEGLNIVEDTSERFVLELKNVAQFMEILLTDRRPLPLSSTIALGGGRAGGSLAAPTNDNTRGLNVVLKALRIVSPITLTAEEELATSEEDSENESTLTDWKSLVAESEVLAKVKIQKPPIDKPKLSHKLNVDPFSDYY</sequence>
<dbReference type="STRING" id="149040.A0A194WZG2"/>
<keyword evidence="3" id="KW-1185">Reference proteome</keyword>